<organism evidence="12 13">
    <name type="scientific">Oryza sativa subsp. japonica</name>
    <name type="common">Rice</name>
    <dbReference type="NCBI Taxonomy" id="39947"/>
    <lineage>
        <taxon>Eukaryota</taxon>
        <taxon>Viridiplantae</taxon>
        <taxon>Streptophyta</taxon>
        <taxon>Embryophyta</taxon>
        <taxon>Tracheophyta</taxon>
        <taxon>Spermatophyta</taxon>
        <taxon>Magnoliopsida</taxon>
        <taxon>Liliopsida</taxon>
        <taxon>Poales</taxon>
        <taxon>Poaceae</taxon>
        <taxon>BOP clade</taxon>
        <taxon>Oryzoideae</taxon>
        <taxon>Oryzeae</taxon>
        <taxon>Oryzinae</taxon>
        <taxon>Oryza</taxon>
        <taxon>Oryza sativa</taxon>
    </lineage>
</organism>
<dbReference type="KEGG" id="dosa:Os06g0663500"/>
<keyword evidence="5" id="KW-0805">Transcription regulation</keyword>
<sequence length="118" mass="13519">IVVFCIVAFLHLLLPETPCDQILLLIVVINNNSLRFAACLCRFDDFFCSILGLSRFHAPSEFDQEKRSCRRRLSDHNARRRKPQTDVFAFGSGTLPRSLFGNTLVTYINYKSQSQCCL</sequence>
<gene>
    <name evidence="12" type="ordered locus">Os06g0663500</name>
</gene>
<protein>
    <submittedName>
        <fullName evidence="12">Os06g0663500 protein</fullName>
    </submittedName>
</protein>
<dbReference type="InterPro" id="IPR036893">
    <property type="entry name" value="SBP_sf"/>
</dbReference>
<evidence type="ECO:0000256" key="7">
    <source>
        <dbReference type="ARBA" id="ARBA00023163"/>
    </source>
</evidence>
<dbReference type="GO" id="GO:0003677">
    <property type="term" value="F:DNA binding"/>
    <property type="evidence" value="ECO:0007669"/>
    <property type="project" value="UniProtKB-KW"/>
</dbReference>
<proteinExistence type="predicted"/>
<dbReference type="InterPro" id="IPR004333">
    <property type="entry name" value="SBP_dom"/>
</dbReference>
<dbReference type="EMBL" id="AP008212">
    <property type="protein sequence ID" value="BAH93670.1"/>
    <property type="molecule type" value="Genomic_DNA"/>
</dbReference>
<dbReference type="SUPFAM" id="SSF103612">
    <property type="entry name" value="SBT domain"/>
    <property type="match status" value="1"/>
</dbReference>
<dbReference type="PANTHER" id="PTHR31251">
    <property type="entry name" value="SQUAMOSA PROMOTER-BINDING-LIKE PROTEIN 4"/>
    <property type="match status" value="1"/>
</dbReference>
<dbReference type="Proteomes" id="UP000000763">
    <property type="component" value="Chromosome 6"/>
</dbReference>
<accession>C7J498</accession>
<evidence type="ECO:0000256" key="9">
    <source>
        <dbReference type="PROSITE-ProRule" id="PRU00470"/>
    </source>
</evidence>
<dbReference type="InterPro" id="IPR044817">
    <property type="entry name" value="SBP-like"/>
</dbReference>
<evidence type="ECO:0000256" key="2">
    <source>
        <dbReference type="ARBA" id="ARBA00022723"/>
    </source>
</evidence>
<comment type="subcellular location">
    <subcellularLocation>
        <location evidence="1">Nucleus</location>
    </subcellularLocation>
</comment>
<evidence type="ECO:0000256" key="8">
    <source>
        <dbReference type="ARBA" id="ARBA00023242"/>
    </source>
</evidence>
<dbReference type="Pfam" id="PF03110">
    <property type="entry name" value="SBP"/>
    <property type="match status" value="1"/>
</dbReference>
<keyword evidence="7" id="KW-0804">Transcription</keyword>
<keyword evidence="10" id="KW-0732">Signal</keyword>
<keyword evidence="8" id="KW-0539">Nucleus</keyword>
<keyword evidence="3 9" id="KW-0863">Zinc-finger</keyword>
<evidence type="ECO:0000256" key="6">
    <source>
        <dbReference type="ARBA" id="ARBA00023125"/>
    </source>
</evidence>
<evidence type="ECO:0000256" key="5">
    <source>
        <dbReference type="ARBA" id="ARBA00023015"/>
    </source>
</evidence>
<feature type="chain" id="PRO_5002978262" evidence="10">
    <location>
        <begin position="20"/>
        <end position="118"/>
    </location>
</feature>
<feature type="domain" description="SBP-type" evidence="11">
    <location>
        <begin position="2"/>
        <end position="83"/>
    </location>
</feature>
<keyword evidence="4" id="KW-0862">Zinc</keyword>
<evidence type="ECO:0000313" key="12">
    <source>
        <dbReference type="EMBL" id="BAH93670.1"/>
    </source>
</evidence>
<evidence type="ECO:0000256" key="3">
    <source>
        <dbReference type="ARBA" id="ARBA00022771"/>
    </source>
</evidence>
<evidence type="ECO:0000256" key="10">
    <source>
        <dbReference type="SAM" id="SignalP"/>
    </source>
</evidence>
<feature type="non-terminal residue" evidence="12">
    <location>
        <position position="1"/>
    </location>
</feature>
<feature type="signal peptide" evidence="10">
    <location>
        <begin position="1"/>
        <end position="19"/>
    </location>
</feature>
<evidence type="ECO:0000256" key="1">
    <source>
        <dbReference type="ARBA" id="ARBA00004123"/>
    </source>
</evidence>
<reference evidence="12 13" key="1">
    <citation type="journal article" date="2005" name="Nature">
        <title>The map-based sequence of the rice genome.</title>
        <authorList>
            <consortium name="International rice genome sequencing project (IRGSP)"/>
            <person name="Matsumoto T."/>
            <person name="Wu J."/>
            <person name="Kanamori H."/>
            <person name="Katayose Y."/>
            <person name="Fujisawa M."/>
            <person name="Namiki N."/>
            <person name="Mizuno H."/>
            <person name="Yamamoto K."/>
            <person name="Antonio B.A."/>
            <person name="Baba T."/>
            <person name="Sakata K."/>
            <person name="Nagamura Y."/>
            <person name="Aoki H."/>
            <person name="Arikawa K."/>
            <person name="Arita K."/>
            <person name="Bito T."/>
            <person name="Chiden Y."/>
            <person name="Fujitsuka N."/>
            <person name="Fukunaka R."/>
            <person name="Hamada M."/>
            <person name="Harada C."/>
            <person name="Hayashi A."/>
            <person name="Hijishita S."/>
            <person name="Honda M."/>
            <person name="Hosokawa S."/>
            <person name="Ichikawa Y."/>
            <person name="Idonuma A."/>
            <person name="Iijima M."/>
            <person name="Ikeda M."/>
            <person name="Ikeno M."/>
            <person name="Ito K."/>
            <person name="Ito S."/>
            <person name="Ito T."/>
            <person name="Ito Y."/>
            <person name="Ito Y."/>
            <person name="Iwabuchi A."/>
            <person name="Kamiya K."/>
            <person name="Karasawa W."/>
            <person name="Kurita K."/>
            <person name="Katagiri S."/>
            <person name="Kikuta A."/>
            <person name="Kobayashi H."/>
            <person name="Kobayashi N."/>
            <person name="Machita K."/>
            <person name="Maehara T."/>
            <person name="Masukawa M."/>
            <person name="Mizubayashi T."/>
            <person name="Mukai Y."/>
            <person name="Nagasaki H."/>
            <person name="Nagata Y."/>
            <person name="Naito S."/>
            <person name="Nakashima M."/>
            <person name="Nakama Y."/>
            <person name="Nakamichi Y."/>
            <person name="Nakamura M."/>
            <person name="Meguro A."/>
            <person name="Negishi M."/>
            <person name="Ohta I."/>
            <person name="Ohta T."/>
            <person name="Okamoto M."/>
            <person name="Ono N."/>
            <person name="Saji S."/>
            <person name="Sakaguchi M."/>
            <person name="Sakai K."/>
            <person name="Shibata M."/>
            <person name="Shimokawa T."/>
            <person name="Song J."/>
            <person name="Takazaki Y."/>
            <person name="Terasawa K."/>
            <person name="Tsugane M."/>
            <person name="Tsuji K."/>
            <person name="Ueda S."/>
            <person name="Waki K."/>
            <person name="Yamagata H."/>
            <person name="Yamamoto M."/>
            <person name="Yamamoto S."/>
            <person name="Yamane H."/>
            <person name="Yoshiki S."/>
            <person name="Yoshihara R."/>
            <person name="Yukawa K."/>
            <person name="Zhong H."/>
            <person name="Yano M."/>
            <person name="Yuan Q."/>
            <person name="Ouyang S."/>
            <person name="Liu J."/>
            <person name="Jones K.M."/>
            <person name="Gansberger K."/>
            <person name="Moffat K."/>
            <person name="Hill J."/>
            <person name="Bera J."/>
            <person name="Fadrosh D."/>
            <person name="Jin S."/>
            <person name="Johri S."/>
            <person name="Kim M."/>
            <person name="Overton L."/>
            <person name="Reardon M."/>
            <person name="Tsitrin T."/>
            <person name="Vuong H."/>
            <person name="Weaver B."/>
            <person name="Ciecko A."/>
            <person name="Tallon L."/>
            <person name="Jackson J."/>
            <person name="Pai G."/>
            <person name="Aken S.V."/>
            <person name="Utterback T."/>
            <person name="Reidmuller S."/>
            <person name="Feldblyum T."/>
            <person name="Hsiao J."/>
            <person name="Zismann V."/>
            <person name="Iobst S."/>
            <person name="de Vazeille A.R."/>
            <person name="Buell C.R."/>
            <person name="Ying K."/>
            <person name="Li Y."/>
            <person name="Lu T."/>
            <person name="Huang Y."/>
            <person name="Zhao Q."/>
            <person name="Feng Q."/>
            <person name="Zhang L."/>
            <person name="Zhu J."/>
            <person name="Weng Q."/>
            <person name="Mu J."/>
            <person name="Lu Y."/>
            <person name="Fan D."/>
            <person name="Liu Y."/>
            <person name="Guan J."/>
            <person name="Zhang Y."/>
            <person name="Yu S."/>
            <person name="Liu X."/>
            <person name="Zhang Y."/>
            <person name="Hong G."/>
            <person name="Han B."/>
            <person name="Choisne N."/>
            <person name="Demange N."/>
            <person name="Orjeda G."/>
            <person name="Samain S."/>
            <person name="Cattolico L."/>
            <person name="Pelletier E."/>
            <person name="Couloux A."/>
            <person name="Segurens B."/>
            <person name="Wincker P."/>
            <person name="D'Hont A."/>
            <person name="Scarpelli C."/>
            <person name="Weissenbach J."/>
            <person name="Salanoubat M."/>
            <person name="Quetier F."/>
            <person name="Yu Y."/>
            <person name="Kim H.R."/>
            <person name="Rambo T."/>
            <person name="Currie J."/>
            <person name="Collura K."/>
            <person name="Luo M."/>
            <person name="Yang T."/>
            <person name="Ammiraju J.S.S."/>
            <person name="Engler F."/>
            <person name="Soderlund C."/>
            <person name="Wing R.A."/>
            <person name="Palmer L.E."/>
            <person name="de la Bastide M."/>
            <person name="Spiegel L."/>
            <person name="Nascimento L."/>
            <person name="Zutavern T."/>
            <person name="O'Shaughnessy A."/>
            <person name="Dike S."/>
            <person name="Dedhia N."/>
            <person name="Preston R."/>
            <person name="Balija V."/>
            <person name="McCombie W.R."/>
            <person name="Chow T."/>
            <person name="Chen H."/>
            <person name="Chung M."/>
            <person name="Chen C."/>
            <person name="Shaw J."/>
            <person name="Wu H."/>
            <person name="Hsiao K."/>
            <person name="Chao Y."/>
            <person name="Chu M."/>
            <person name="Cheng C."/>
            <person name="Hour A."/>
            <person name="Lee P."/>
            <person name="Lin S."/>
            <person name="Lin Y."/>
            <person name="Liou J."/>
            <person name="Liu S."/>
            <person name="Hsing Y."/>
            <person name="Raghuvanshi S."/>
            <person name="Mohanty A."/>
            <person name="Bharti A.K."/>
            <person name="Gaur A."/>
            <person name="Gupta V."/>
            <person name="Kumar D."/>
            <person name="Ravi V."/>
            <person name="Vij S."/>
            <person name="Kapur A."/>
            <person name="Khurana P."/>
            <person name="Khurana P."/>
            <person name="Khurana J.P."/>
            <person name="Tyagi A.K."/>
            <person name="Gaikwad K."/>
            <person name="Singh A."/>
            <person name="Dalal V."/>
            <person name="Srivastava S."/>
            <person name="Dixit A."/>
            <person name="Pal A.K."/>
            <person name="Ghazi I.A."/>
            <person name="Yadav M."/>
            <person name="Pandit A."/>
            <person name="Bhargava A."/>
            <person name="Sureshbabu K."/>
            <person name="Batra K."/>
            <person name="Sharma T.R."/>
            <person name="Mohapatra T."/>
            <person name="Singh N.K."/>
            <person name="Messing J."/>
            <person name="Nelson A.B."/>
            <person name="Fuks G."/>
            <person name="Kavchok S."/>
            <person name="Keizer G."/>
            <person name="Linton E."/>
            <person name="Llaca V."/>
            <person name="Song R."/>
            <person name="Tanyolac B."/>
            <person name="Young S."/>
            <person name="Ho-Il K."/>
            <person name="Hahn J.H."/>
            <person name="Sangsakoo G."/>
            <person name="Vanavichit A."/>
            <person name="de Mattos Luiz.A.T."/>
            <person name="Zimmer P.D."/>
            <person name="Malone G."/>
            <person name="Dellagostin O."/>
            <person name="de Oliveira A.C."/>
            <person name="Bevan M."/>
            <person name="Bancroft I."/>
            <person name="Minx P."/>
            <person name="Cordum H."/>
            <person name="Wilson R."/>
            <person name="Cheng Z."/>
            <person name="Jin W."/>
            <person name="Jiang J."/>
            <person name="Leong S.A."/>
            <person name="Iwama H."/>
            <person name="Gojobori T."/>
            <person name="Itoh T."/>
            <person name="Niimura Y."/>
            <person name="Fujii Y."/>
            <person name="Habara T."/>
            <person name="Sakai H."/>
            <person name="Sato Y."/>
            <person name="Wilson G."/>
            <person name="Kumar K."/>
            <person name="McCouch S."/>
            <person name="Juretic N."/>
            <person name="Hoen D."/>
            <person name="Wright S."/>
            <person name="Bruskiewich R."/>
            <person name="Bureau T."/>
            <person name="Miyao A."/>
            <person name="Hirochika H."/>
            <person name="Nishikawa T."/>
            <person name="Kadowaki K."/>
            <person name="Sugiura M."/>
            <person name="Burr B."/>
            <person name="Sasaki T."/>
        </authorList>
    </citation>
    <scope>NUCLEOTIDE SEQUENCE [LARGE SCALE GENOMIC DNA]</scope>
    <source>
        <strain evidence="13">cv. Nipponbare</strain>
    </source>
</reference>
<dbReference type="GO" id="GO:0008270">
    <property type="term" value="F:zinc ion binding"/>
    <property type="evidence" value="ECO:0007669"/>
    <property type="project" value="UniProtKB-KW"/>
</dbReference>
<dbReference type="PROSITE" id="PS51141">
    <property type="entry name" value="ZF_SBP"/>
    <property type="match status" value="1"/>
</dbReference>
<evidence type="ECO:0000256" key="4">
    <source>
        <dbReference type="ARBA" id="ARBA00022833"/>
    </source>
</evidence>
<dbReference type="AlphaFoldDB" id="C7J498"/>
<dbReference type="GO" id="GO:0005634">
    <property type="term" value="C:nucleus"/>
    <property type="evidence" value="ECO:0007669"/>
    <property type="project" value="UniProtKB-SubCell"/>
</dbReference>
<keyword evidence="2" id="KW-0479">Metal-binding</keyword>
<keyword evidence="6" id="KW-0238">DNA-binding</keyword>
<evidence type="ECO:0000313" key="13">
    <source>
        <dbReference type="Proteomes" id="UP000000763"/>
    </source>
</evidence>
<name>C7J498_ORYSJ</name>
<reference evidence="13" key="2">
    <citation type="journal article" date="2008" name="Nucleic Acids Res.">
        <title>The rice annotation project database (RAP-DB): 2008 update.</title>
        <authorList>
            <consortium name="The rice annotation project (RAP)"/>
        </authorList>
    </citation>
    <scope>GENOME REANNOTATION</scope>
    <source>
        <strain evidence="13">cv. Nipponbare</strain>
    </source>
</reference>
<evidence type="ECO:0000259" key="11">
    <source>
        <dbReference type="PROSITE" id="PS51141"/>
    </source>
</evidence>
<dbReference type="PANTHER" id="PTHR31251:SF209">
    <property type="entry name" value="SQUAMOSA PROMOTER-BINDING-LIKE PROTEIN 13"/>
    <property type="match status" value="1"/>
</dbReference>